<dbReference type="AlphaFoldDB" id="A0A6H1ZS42"/>
<reference evidence="1" key="1">
    <citation type="submission" date="2020-03" db="EMBL/GenBank/DDBJ databases">
        <title>The deep terrestrial virosphere.</title>
        <authorList>
            <person name="Holmfeldt K."/>
            <person name="Nilsson E."/>
            <person name="Simone D."/>
            <person name="Lopez-Fernandez M."/>
            <person name="Wu X."/>
            <person name="de Brujin I."/>
            <person name="Lundin D."/>
            <person name="Andersson A."/>
            <person name="Bertilsson S."/>
            <person name="Dopson M."/>
        </authorList>
    </citation>
    <scope>NUCLEOTIDE SEQUENCE</scope>
    <source>
        <strain evidence="1">TM448A01681</strain>
        <strain evidence="2">TM448B01302</strain>
    </source>
</reference>
<accession>A0A6H1ZS42</accession>
<proteinExistence type="predicted"/>
<protein>
    <submittedName>
        <fullName evidence="1">Putative capsid protein</fullName>
    </submittedName>
</protein>
<sequence length="284" mass="30722">MANTNATTSWRAKWASANLQESLKATLVAEKICRVDRGGNYYIWNPYISQLSATVQAVVGTYAIGTHTTVDDTLTVTDEFYVSDHIYDFEKKMQHSDIFQAWAQEAAYAVSRGIDKWVLNNLCEDGTGTYTTPAGGFTTAANINGIISKLGAKFSGYADIYNGLFLVIEAADTAGFTESGMASGFSFADSALRNGFMKSYGGFDIYAVIDGTFVSATLGSTAVTNSGHRVAGVKSITTYASPRGIEYEEFPISGSTGREVVMYGYCGFKAWYQKKALIIDITIA</sequence>
<name>A0A6H1ZS42_9ZZZZ</name>
<gene>
    <name evidence="1" type="ORF">TM448A01681_0008</name>
    <name evidence="2" type="ORF">TM448B01302_0008</name>
</gene>
<organism evidence="1">
    <name type="scientific">viral metagenome</name>
    <dbReference type="NCBI Taxonomy" id="1070528"/>
    <lineage>
        <taxon>unclassified sequences</taxon>
        <taxon>metagenomes</taxon>
        <taxon>organismal metagenomes</taxon>
    </lineage>
</organism>
<evidence type="ECO:0000313" key="2">
    <source>
        <dbReference type="EMBL" id="QJH98404.1"/>
    </source>
</evidence>
<dbReference type="EMBL" id="MT144185">
    <property type="protein sequence ID" value="QJA50282.1"/>
    <property type="molecule type" value="Genomic_DNA"/>
</dbReference>
<dbReference type="EMBL" id="MT144731">
    <property type="protein sequence ID" value="QJH98404.1"/>
    <property type="molecule type" value="Genomic_DNA"/>
</dbReference>
<evidence type="ECO:0000313" key="1">
    <source>
        <dbReference type="EMBL" id="QJA50282.1"/>
    </source>
</evidence>